<dbReference type="Pfam" id="PF00534">
    <property type="entry name" value="Glycos_transf_1"/>
    <property type="match status" value="1"/>
</dbReference>
<accession>A0A1F5JNQ6</accession>
<proteinExistence type="predicted"/>
<keyword evidence="1" id="KW-0808">Transferase</keyword>
<sequence>MVRVGLDISQTAHIGGVSVYTENLAKQLSKIVDLEMVYFYSSLRKPYKGGLKNVKKYKLPPILFEMLFNKWRNVGIEKFLGPLDIFHSSDWTQPPTKAKKVTTYHDVIPIKYPQWSHSKIIKVHKRRLEIVEQEIDFVIAVSESTKNDLIETTRIPEEKIRVIYEAPAADFKVQPKSKVEEFRRKYKLPDKFILAIGGIGERRNLSRIKTAAAGYHLVISGQDIPWLDLEELELLYNSAHALVYCSLYEGFGLPILDSFACGVPVVTSNVSSMPEIGGDAAIYVDPYDVEAIRKQIKAVMNDEGLKKELIEKGFKQVKKFSWEKTARETADVYGRLV</sequence>
<reference evidence="4 5" key="1">
    <citation type="journal article" date="2016" name="Nat. Commun.">
        <title>Thousands of microbial genomes shed light on interconnected biogeochemical processes in an aquifer system.</title>
        <authorList>
            <person name="Anantharaman K."/>
            <person name="Brown C.T."/>
            <person name="Hug L.A."/>
            <person name="Sharon I."/>
            <person name="Castelle C.J."/>
            <person name="Probst A.J."/>
            <person name="Thomas B.C."/>
            <person name="Singh A."/>
            <person name="Wilkins M.J."/>
            <person name="Karaoz U."/>
            <person name="Brodie E.L."/>
            <person name="Williams K.H."/>
            <person name="Hubbard S.S."/>
            <person name="Banfield J.F."/>
        </authorList>
    </citation>
    <scope>NUCLEOTIDE SEQUENCE [LARGE SCALE GENOMIC DNA]</scope>
</reference>
<dbReference type="InterPro" id="IPR001296">
    <property type="entry name" value="Glyco_trans_1"/>
</dbReference>
<feature type="domain" description="Glycosyltransferase subfamily 4-like N-terminal" evidence="3">
    <location>
        <begin position="14"/>
        <end position="164"/>
    </location>
</feature>
<feature type="domain" description="Glycosyl transferase family 1" evidence="2">
    <location>
        <begin position="186"/>
        <end position="315"/>
    </location>
</feature>
<name>A0A1F5JNQ6_9BACT</name>
<evidence type="ECO:0000313" key="4">
    <source>
        <dbReference type="EMBL" id="OGE30257.1"/>
    </source>
</evidence>
<dbReference type="SUPFAM" id="SSF53756">
    <property type="entry name" value="UDP-Glycosyltransferase/glycogen phosphorylase"/>
    <property type="match status" value="1"/>
</dbReference>
<evidence type="ECO:0000313" key="5">
    <source>
        <dbReference type="Proteomes" id="UP000176902"/>
    </source>
</evidence>
<evidence type="ECO:0000259" key="3">
    <source>
        <dbReference type="Pfam" id="PF13439"/>
    </source>
</evidence>
<dbReference type="EMBL" id="MFCV01000048">
    <property type="protein sequence ID" value="OGE30257.1"/>
    <property type="molecule type" value="Genomic_DNA"/>
</dbReference>
<dbReference type="STRING" id="1797768.A3C59_04735"/>
<dbReference type="GO" id="GO:0016757">
    <property type="term" value="F:glycosyltransferase activity"/>
    <property type="evidence" value="ECO:0007669"/>
    <property type="project" value="InterPro"/>
</dbReference>
<evidence type="ECO:0008006" key="6">
    <source>
        <dbReference type="Google" id="ProtNLM"/>
    </source>
</evidence>
<dbReference type="GO" id="GO:0009103">
    <property type="term" value="P:lipopolysaccharide biosynthetic process"/>
    <property type="evidence" value="ECO:0007669"/>
    <property type="project" value="TreeGrafter"/>
</dbReference>
<dbReference type="CDD" id="cd03809">
    <property type="entry name" value="GT4_MtfB-like"/>
    <property type="match status" value="1"/>
</dbReference>
<dbReference type="AlphaFoldDB" id="A0A1F5JNQ6"/>
<protein>
    <recommendedName>
        <fullName evidence="6">Glycosyl transferase family 1</fullName>
    </recommendedName>
</protein>
<dbReference type="Gene3D" id="3.40.50.2000">
    <property type="entry name" value="Glycogen Phosphorylase B"/>
    <property type="match status" value="2"/>
</dbReference>
<evidence type="ECO:0000256" key="1">
    <source>
        <dbReference type="ARBA" id="ARBA00022679"/>
    </source>
</evidence>
<dbReference type="PANTHER" id="PTHR46401">
    <property type="entry name" value="GLYCOSYLTRANSFERASE WBBK-RELATED"/>
    <property type="match status" value="1"/>
</dbReference>
<dbReference type="Pfam" id="PF13439">
    <property type="entry name" value="Glyco_transf_4"/>
    <property type="match status" value="1"/>
</dbReference>
<dbReference type="InterPro" id="IPR028098">
    <property type="entry name" value="Glyco_trans_4-like_N"/>
</dbReference>
<organism evidence="4 5">
    <name type="scientific">Candidatus Daviesbacteria bacterium RIFCSPHIGHO2_02_FULL_36_13</name>
    <dbReference type="NCBI Taxonomy" id="1797768"/>
    <lineage>
        <taxon>Bacteria</taxon>
        <taxon>Candidatus Daviesiibacteriota</taxon>
    </lineage>
</organism>
<evidence type="ECO:0000259" key="2">
    <source>
        <dbReference type="Pfam" id="PF00534"/>
    </source>
</evidence>
<dbReference type="Proteomes" id="UP000176902">
    <property type="component" value="Unassembled WGS sequence"/>
</dbReference>
<dbReference type="PANTHER" id="PTHR46401:SF2">
    <property type="entry name" value="GLYCOSYLTRANSFERASE WBBK-RELATED"/>
    <property type="match status" value="1"/>
</dbReference>
<comment type="caution">
    <text evidence="4">The sequence shown here is derived from an EMBL/GenBank/DDBJ whole genome shotgun (WGS) entry which is preliminary data.</text>
</comment>
<gene>
    <name evidence="4" type="ORF">A3C59_04735</name>
</gene>